<accession>A0A840Z056</accession>
<evidence type="ECO:0000256" key="1">
    <source>
        <dbReference type="SAM" id="MobiDB-lite"/>
    </source>
</evidence>
<feature type="region of interest" description="Disordered" evidence="1">
    <location>
        <begin position="30"/>
        <end position="86"/>
    </location>
</feature>
<evidence type="ECO:0000313" key="3">
    <source>
        <dbReference type="Proteomes" id="UP000554342"/>
    </source>
</evidence>
<organism evidence="2 3">
    <name type="scientific">Stakelama sediminis</name>
    <dbReference type="NCBI Taxonomy" id="463200"/>
    <lineage>
        <taxon>Bacteria</taxon>
        <taxon>Pseudomonadati</taxon>
        <taxon>Pseudomonadota</taxon>
        <taxon>Alphaproteobacteria</taxon>
        <taxon>Sphingomonadales</taxon>
        <taxon>Sphingomonadaceae</taxon>
        <taxon>Stakelama</taxon>
    </lineage>
</organism>
<feature type="compositionally biased region" description="Low complexity" evidence="1">
    <location>
        <begin position="34"/>
        <end position="46"/>
    </location>
</feature>
<dbReference type="EMBL" id="JACIJI010000003">
    <property type="protein sequence ID" value="MBB5719116.1"/>
    <property type="molecule type" value="Genomic_DNA"/>
</dbReference>
<dbReference type="Proteomes" id="UP000554342">
    <property type="component" value="Unassembled WGS sequence"/>
</dbReference>
<name>A0A840Z056_9SPHN</name>
<protein>
    <recommendedName>
        <fullName evidence="4">Zinc finger/thioredoxin putative domain-containing protein</fullName>
    </recommendedName>
</protein>
<sequence>MVPDTAIGPDGRTVRCANCKHSWFQAPAVARETPAASPTKAAAAKPSPAPRPKAPVPPPAAAPQPPRRFVDPAAERGFSAGPSEYDPFAQEPLLKPRRNPAKRWTAAAVAAGLVMTAGAGALLITDAPGIASNIGLSGSDADTPLRFINMQKPERTMLSSGNELFAVSGAIENPSGVKEHIPDIRAELRDGQGKLVYSWTIAPPSREIGPSQQISFNSAKLDVPANSKTLELSFVGDGNS</sequence>
<dbReference type="NCBIfam" id="TIGR02098">
    <property type="entry name" value="MJ0042_CXXC"/>
    <property type="match status" value="1"/>
</dbReference>
<reference evidence="2 3" key="1">
    <citation type="submission" date="2020-08" db="EMBL/GenBank/DDBJ databases">
        <title>Genomic Encyclopedia of Type Strains, Phase IV (KMG-IV): sequencing the most valuable type-strain genomes for metagenomic binning, comparative biology and taxonomic classification.</title>
        <authorList>
            <person name="Goeker M."/>
        </authorList>
    </citation>
    <scope>NUCLEOTIDE SEQUENCE [LARGE SCALE GENOMIC DNA]</scope>
    <source>
        <strain evidence="2 3">DSM 27203</strain>
    </source>
</reference>
<dbReference type="AlphaFoldDB" id="A0A840Z056"/>
<evidence type="ECO:0008006" key="4">
    <source>
        <dbReference type="Google" id="ProtNLM"/>
    </source>
</evidence>
<proteinExistence type="predicted"/>
<gene>
    <name evidence="2" type="ORF">FHR23_002054</name>
</gene>
<comment type="caution">
    <text evidence="2">The sequence shown here is derived from an EMBL/GenBank/DDBJ whole genome shotgun (WGS) entry which is preliminary data.</text>
</comment>
<keyword evidence="3" id="KW-1185">Reference proteome</keyword>
<feature type="compositionally biased region" description="Pro residues" evidence="1">
    <location>
        <begin position="47"/>
        <end position="66"/>
    </location>
</feature>
<evidence type="ECO:0000313" key="2">
    <source>
        <dbReference type="EMBL" id="MBB5719116.1"/>
    </source>
</evidence>
<dbReference type="InterPro" id="IPR011723">
    <property type="entry name" value="Znf/thioredoxin_put"/>
</dbReference>